<proteinExistence type="predicted"/>
<sequence length="118" mass="13968">MTPCRRRSGSIFQRMRRTFLTRALWKYIDDQIIWLTSTLRRVAFPTLTTEIVVRQIAMATECMFQHIDTTEMVLARVNVNIIVHHAHFVFTFASALLVTTRFHSEFTRMLFDRSRVTS</sequence>
<organism evidence="1">
    <name type="scientific">Cacopsylla melanoneura</name>
    <dbReference type="NCBI Taxonomy" id="428564"/>
    <lineage>
        <taxon>Eukaryota</taxon>
        <taxon>Metazoa</taxon>
        <taxon>Ecdysozoa</taxon>
        <taxon>Arthropoda</taxon>
        <taxon>Hexapoda</taxon>
        <taxon>Insecta</taxon>
        <taxon>Pterygota</taxon>
        <taxon>Neoptera</taxon>
        <taxon>Paraneoptera</taxon>
        <taxon>Hemiptera</taxon>
        <taxon>Sternorrhyncha</taxon>
        <taxon>Psylloidea</taxon>
        <taxon>Psyllidae</taxon>
        <taxon>Psyllinae</taxon>
        <taxon>Cacopsylla</taxon>
    </lineage>
</organism>
<reference evidence="1" key="1">
    <citation type="submission" date="2021-05" db="EMBL/GenBank/DDBJ databases">
        <authorList>
            <person name="Alioto T."/>
            <person name="Alioto T."/>
            <person name="Gomez Garrido J."/>
        </authorList>
    </citation>
    <scope>NUCLEOTIDE SEQUENCE</scope>
</reference>
<name>A0A8D8WYM1_9HEMI</name>
<protein>
    <submittedName>
        <fullName evidence="1">Uncharacterized protein</fullName>
    </submittedName>
</protein>
<evidence type="ECO:0000313" key="1">
    <source>
        <dbReference type="EMBL" id="CAG6677383.1"/>
    </source>
</evidence>
<dbReference type="AlphaFoldDB" id="A0A8D8WYM1"/>
<accession>A0A8D8WYM1</accession>
<dbReference type="EMBL" id="HBUF01242437">
    <property type="protein sequence ID" value="CAG6677383.1"/>
    <property type="molecule type" value="Transcribed_RNA"/>
</dbReference>